<proteinExistence type="predicted"/>
<feature type="region of interest" description="Disordered" evidence="3">
    <location>
        <begin position="1160"/>
        <end position="1180"/>
    </location>
</feature>
<evidence type="ECO:0000256" key="1">
    <source>
        <dbReference type="ARBA" id="ARBA00022612"/>
    </source>
</evidence>
<gene>
    <name evidence="5" type="ORF">OGZ51_05015</name>
</gene>
<name>A0A9X4NMG5_9LACT</name>
<dbReference type="Proteomes" id="UP001152614">
    <property type="component" value="Unassembled WGS sequence"/>
</dbReference>
<evidence type="ECO:0000313" key="6">
    <source>
        <dbReference type="Proteomes" id="UP001152614"/>
    </source>
</evidence>
<evidence type="ECO:0000256" key="2">
    <source>
        <dbReference type="SAM" id="Coils"/>
    </source>
</evidence>
<accession>A0A9X4NMG5</accession>
<keyword evidence="2" id="KW-0175">Coiled coil</keyword>
<feature type="domain" description="Phage tail tape measure protein" evidence="4">
    <location>
        <begin position="323"/>
        <end position="530"/>
    </location>
</feature>
<dbReference type="Pfam" id="PF10145">
    <property type="entry name" value="PhageMin_Tail"/>
    <property type="match status" value="1"/>
</dbReference>
<sequence length="1644" mass="176706">MADIMVDSVTTGIDLNETKAVEAINRLKSAVKDSTREWQINEAQAKSAGDAVSASKYRYEGLSEAMEKQKAYIANLSEGMKTINRDTDAGEKAYQKYNAQLTTAERSLASMTGQLNRAKSAYEYQQTGIEDLNKSLSANDKLMQSQIDLYEKTRNKMGAAKAEVSGLSTSYAKQTEIYRAQVTELKRLEAAEGTSSETLVKQKTRVNEAASSLLNYRNKLLEANLAVTKMQPFNSESLIGKGLNTVYQTTEKATDVMAAGYQKVKSSAYQSAFGIAAIGAAAVKGAQMASELQNQYKTTFNLLVTGGEQAKEAQENVNKMQEQGSELSVKYGKTQKEIADGYQELVKRGYTSAQALGALPTMLQASVASGDDFTDVVHNSTAALESFGKRADDVTGMTKNTKEVVNQMAYAADMTATDFQSMGVAMEYVGASAHQSKLSLSETASAIGILSNNGLEADKAGTGLRKVIVSLQSPSDTAAAALTKIGLSTKDFVDQNGNMKSMTEIFGLLNQHTEKLSSFEQGQIFHALFGTTGQQAGAILSENVKQLGELDDKVKKSADGQGYVVNLANKNMQSTQNELKQFKAAGEAVLIMIGQKFLPVLSDAATSMAKAFNSKEGKQGLEEIAGWIAKIFQGIVDTVKFIGTHKDEVVTFGKIFAGIWATKKIGDVIVWLEKLKKSLLEIQAIDALSGGLGTGSIKSSVGKGVVSEAETVASTVTKGSVAAEGEALVASGGLSKATSLIPRLLGIIGSVGGSTVLSGGINAGAELLSKDSTAQKTGGVAGSLGGAAAGAAIGSLIAPGIGTAIGAAIGGMGGKNLGKKLGDLINDGLKESSLKSEKLPVVKFDPKAPTKDMKDFSKDYQGFLDKIKKSATIDIVDEKSLEKAKKETADAYAKMSKDIDKFYQKQEKDSKKQVDILVKNGVLSQAQADKLNKGQKDSDDKQKAAQKKNLDEMKKNTDNYYASVSKEQKRANDANTRLTKDHDAEIKKIKSGSTDALLALEKKYGKNSPQYQKEMMAEILRATNSFDDKQEKNKKEHSNNMNKIEKDYAKSQTKAEEQMNNQINTATKIAQNKQLDLLDDLKNKKGKLNQKQLIDTLEKADDEYKGVKDKAQKQKDEAVKAANEKYKKTVAAADKERAENGSMSKAQYDEIVKNAQKQRDDTISAAKKQQTEVTDKAQKTHDKTVELANDKADKNVKAAAKEQGETVDQYSKGFRNSRDLINSFIDGINGVLNFLHKGWGNIGHVSLKGFATGTRGLAQDETALVGEEGFELAHHPSRGIFAVGQQGPEIRNLKAGTSILPHSMSKEFLSLTANLPAHANGVSGFLSDALGWVKSTYKDVTSVISKGPKGVVEAIYNGLGLDNLENDFPPVVTRMAKGSAQTAEDNFIKFLKSFFKKAESDAGGSQGSPSGSGVQRWAGQVKQALAANGLSTSQDMIDRVLRQIATESSGNEKAVQGDIGDINNVTGDLAKGLMQTISATFNAYKFPGHGDIFNGYDNLLAALNYAKSRYGSSLSFLGNGHGYENGGIINAHGFYEIAEGNRPEMVIPLDPQKKSRATQLLNQASQTINNNSDNQNNSNDISSILFQTVGLLSQILGVNEQQLYAVSNMPTPIIDERSLSNGLAPEMNRAIDNYQKKIDLLRGK</sequence>
<feature type="compositionally biased region" description="Basic and acidic residues" evidence="3">
    <location>
        <begin position="930"/>
        <end position="957"/>
    </location>
</feature>
<feature type="compositionally biased region" description="Basic and acidic residues" evidence="3">
    <location>
        <begin position="1169"/>
        <end position="1180"/>
    </location>
</feature>
<dbReference type="PANTHER" id="PTHR37813">
    <property type="entry name" value="FELS-2 PROPHAGE PROTEIN"/>
    <property type="match status" value="1"/>
</dbReference>
<organism evidence="5 6">
    <name type="scientific">Lactococcus lactis</name>
    <dbReference type="NCBI Taxonomy" id="1358"/>
    <lineage>
        <taxon>Bacteria</taxon>
        <taxon>Bacillati</taxon>
        <taxon>Bacillota</taxon>
        <taxon>Bacilli</taxon>
        <taxon>Lactobacillales</taxon>
        <taxon>Streptococcaceae</taxon>
        <taxon>Lactococcus</taxon>
    </lineage>
</organism>
<feature type="region of interest" description="Disordered" evidence="3">
    <location>
        <begin position="928"/>
        <end position="957"/>
    </location>
</feature>
<evidence type="ECO:0000313" key="5">
    <source>
        <dbReference type="EMBL" id="MDG4983506.1"/>
    </source>
</evidence>
<dbReference type="CDD" id="cd13402">
    <property type="entry name" value="LT_TF-like"/>
    <property type="match status" value="1"/>
</dbReference>
<evidence type="ECO:0000259" key="4">
    <source>
        <dbReference type="Pfam" id="PF10145"/>
    </source>
</evidence>
<feature type="coiled-coil region" evidence="2">
    <location>
        <begin position="1090"/>
        <end position="1124"/>
    </location>
</feature>
<comment type="caution">
    <text evidence="5">The sequence shown here is derived from an EMBL/GenBank/DDBJ whole genome shotgun (WGS) entry which is preliminary data.</text>
</comment>
<dbReference type="NCBIfam" id="TIGR01760">
    <property type="entry name" value="tape_meas_TP901"/>
    <property type="match status" value="1"/>
</dbReference>
<dbReference type="InterPro" id="IPR010090">
    <property type="entry name" value="Phage_tape_meas"/>
</dbReference>
<dbReference type="RefSeq" id="WP_278228826.1">
    <property type="nucleotide sequence ID" value="NZ_JAOWLY010000004.1"/>
</dbReference>
<feature type="region of interest" description="Disordered" evidence="3">
    <location>
        <begin position="1024"/>
        <end position="1063"/>
    </location>
</feature>
<dbReference type="SUPFAM" id="SSF53955">
    <property type="entry name" value="Lysozyme-like"/>
    <property type="match status" value="1"/>
</dbReference>
<feature type="coiled-coil region" evidence="2">
    <location>
        <begin position="303"/>
        <end position="330"/>
    </location>
</feature>
<reference evidence="5" key="1">
    <citation type="submission" date="2022-10" db="EMBL/GenBank/DDBJ databases">
        <authorList>
            <person name="Turner M.S."/>
            <person name="Huang W."/>
        </authorList>
    </citation>
    <scope>NUCLEOTIDE SEQUENCE</scope>
    <source>
        <strain evidence="5">3</strain>
    </source>
</reference>
<keyword evidence="1" id="KW-1188">Viral release from host cell</keyword>
<reference evidence="5" key="2">
    <citation type="journal article" date="2023" name="Food Microbiol.">
        <title>Evaluation of the fermentation potential of lactic acid bacteria isolated from herbs, fruits and vegetables as starter cultures in nut-based milk alternatives.</title>
        <authorList>
            <person name="Huang W."/>
            <person name="Dong A."/>
            <person name="Pham H.T."/>
            <person name="Zhou C."/>
            <person name="Huo Z."/>
            <person name="Watjen A.P."/>
            <person name="Prakash S."/>
            <person name="Bang-Berthelsen C.H."/>
            <person name="Turner M.S."/>
        </authorList>
    </citation>
    <scope>NUCLEOTIDE SEQUENCE</scope>
    <source>
        <strain evidence="5">3</strain>
    </source>
</reference>
<dbReference type="InterPro" id="IPR023346">
    <property type="entry name" value="Lysozyme-like_dom_sf"/>
</dbReference>
<dbReference type="EMBL" id="JAOWLY010000004">
    <property type="protein sequence ID" value="MDG4983506.1"/>
    <property type="molecule type" value="Genomic_DNA"/>
</dbReference>
<feature type="compositionally biased region" description="Basic and acidic residues" evidence="3">
    <location>
        <begin position="1026"/>
        <end position="1057"/>
    </location>
</feature>
<dbReference type="PANTHER" id="PTHR37813:SF1">
    <property type="entry name" value="FELS-2 PROPHAGE PROTEIN"/>
    <property type="match status" value="1"/>
</dbReference>
<evidence type="ECO:0000256" key="3">
    <source>
        <dbReference type="SAM" id="MobiDB-lite"/>
    </source>
</evidence>
<protein>
    <submittedName>
        <fullName evidence="5">Phage tail tape measure protein</fullName>
    </submittedName>
</protein>